<dbReference type="OrthoDB" id="4540492at2759"/>
<dbReference type="NCBIfam" id="TIGR00879">
    <property type="entry name" value="SP"/>
    <property type="match status" value="1"/>
</dbReference>
<dbReference type="InParanoid" id="W3WYQ8"/>
<sequence>MTVRETFSKFPSWIPQKSWVVILMLMCTAFNTGTVLGYDASMMNALNILPQYTEYFNLTPATTGLNSGIIWIGATLGSAVIAKLPDHIGRRPSAFYSGLIAMVGGILTAASQNTAMFLVSRFILGLGIGCSYVVTPVYISETLPLDKRALGLGLINDVYYVGGLVSAGITYGTSYLNSTWAWRLPAIFQIVFTLISLLALPFAPESPRFLVYQGRKDEALLALAQISSNGDTSDAAVKLQFIQVCESLDYEKEADQTVGVKELWTNKSYRKRLFIAFTVAVFSMMTGSNIFSYYLGTALTNAGFTDSTIQLEVNIILNAFCLVICLIGTCMADRLGRKTLALISTGLCTITLFIIGALTKFYGTSSNKSAIYANIAMMFLAQGFYSFGWTPILQMYAPELMNYQLRSIGVSWCITWQNAIILVPIFAFPIAMANIGWVTYIMNGGWNIFQIVVIAIYWVETKGLSLEEISALFDGEVHSQVTNVKDIINGVSAGIDDEKVVAQVQAEILKD</sequence>
<dbReference type="PANTHER" id="PTHR48022">
    <property type="entry name" value="PLASTIDIC GLUCOSE TRANSPORTER 4"/>
    <property type="match status" value="1"/>
</dbReference>
<dbReference type="InterPro" id="IPR005828">
    <property type="entry name" value="MFS_sugar_transport-like"/>
</dbReference>
<reference evidence="11" key="1">
    <citation type="journal article" date="2015" name="BMC Genomics">
        <title>Genomic and transcriptomic analysis of the endophytic fungus Pestalotiopsis fici reveals its lifestyle and high potential for synthesis of natural products.</title>
        <authorList>
            <person name="Wang X."/>
            <person name="Zhang X."/>
            <person name="Liu L."/>
            <person name="Xiang M."/>
            <person name="Wang W."/>
            <person name="Sun X."/>
            <person name="Che Y."/>
            <person name="Guo L."/>
            <person name="Liu G."/>
            <person name="Guo L."/>
            <person name="Wang C."/>
            <person name="Yin W.B."/>
            <person name="Stadler M."/>
            <person name="Zhang X."/>
            <person name="Liu X."/>
        </authorList>
    </citation>
    <scope>NUCLEOTIDE SEQUENCE [LARGE SCALE GENOMIC DNA]</scope>
    <source>
        <strain evidence="11">W106-1 / CGMCC3.15140</strain>
    </source>
</reference>
<comment type="similarity">
    <text evidence="2 7">Belongs to the major facilitator superfamily. Sugar transporter (TC 2.A.1.1) family.</text>
</comment>
<dbReference type="GO" id="GO:0016020">
    <property type="term" value="C:membrane"/>
    <property type="evidence" value="ECO:0007669"/>
    <property type="project" value="UniProtKB-SubCell"/>
</dbReference>
<dbReference type="Gene3D" id="1.20.1250.20">
    <property type="entry name" value="MFS general substrate transporter like domains"/>
    <property type="match status" value="1"/>
</dbReference>
<feature type="domain" description="Major facilitator superfamily (MFS) profile" evidence="9">
    <location>
        <begin position="25"/>
        <end position="462"/>
    </location>
</feature>
<dbReference type="SUPFAM" id="SSF103473">
    <property type="entry name" value="MFS general substrate transporter"/>
    <property type="match status" value="1"/>
</dbReference>
<dbReference type="HOGENOM" id="CLU_001265_30_13_1"/>
<dbReference type="PRINTS" id="PR00171">
    <property type="entry name" value="SUGRTRNSPORT"/>
</dbReference>
<dbReference type="InterPro" id="IPR036259">
    <property type="entry name" value="MFS_trans_sf"/>
</dbReference>
<dbReference type="RefSeq" id="XP_007835638.1">
    <property type="nucleotide sequence ID" value="XM_007837447.1"/>
</dbReference>
<evidence type="ECO:0000313" key="10">
    <source>
        <dbReference type="EMBL" id="ETS79013.1"/>
    </source>
</evidence>
<dbReference type="EMBL" id="KI912114">
    <property type="protein sequence ID" value="ETS79013.1"/>
    <property type="molecule type" value="Genomic_DNA"/>
</dbReference>
<feature type="transmembrane region" description="Helical" evidence="8">
    <location>
        <begin position="151"/>
        <end position="174"/>
    </location>
</feature>
<dbReference type="Proteomes" id="UP000030651">
    <property type="component" value="Unassembled WGS sequence"/>
</dbReference>
<evidence type="ECO:0000256" key="3">
    <source>
        <dbReference type="ARBA" id="ARBA00022448"/>
    </source>
</evidence>
<keyword evidence="4 8" id="KW-0812">Transmembrane</keyword>
<feature type="transmembrane region" description="Helical" evidence="8">
    <location>
        <begin position="94"/>
        <end position="112"/>
    </location>
</feature>
<evidence type="ECO:0000313" key="11">
    <source>
        <dbReference type="Proteomes" id="UP000030651"/>
    </source>
</evidence>
<evidence type="ECO:0000256" key="2">
    <source>
        <dbReference type="ARBA" id="ARBA00010992"/>
    </source>
</evidence>
<dbReference type="PROSITE" id="PS00217">
    <property type="entry name" value="SUGAR_TRANSPORT_2"/>
    <property type="match status" value="1"/>
</dbReference>
<dbReference type="InterPro" id="IPR005829">
    <property type="entry name" value="Sugar_transporter_CS"/>
</dbReference>
<feature type="transmembrane region" description="Helical" evidence="8">
    <location>
        <begin position="370"/>
        <end position="388"/>
    </location>
</feature>
<feature type="transmembrane region" description="Helical" evidence="8">
    <location>
        <begin position="315"/>
        <end position="332"/>
    </location>
</feature>
<dbReference type="InterPro" id="IPR050360">
    <property type="entry name" value="MFS_Sugar_Transporters"/>
</dbReference>
<dbReference type="GeneID" id="19273879"/>
<evidence type="ECO:0000256" key="5">
    <source>
        <dbReference type="ARBA" id="ARBA00022989"/>
    </source>
</evidence>
<feature type="transmembrane region" description="Helical" evidence="8">
    <location>
        <begin position="20"/>
        <end position="38"/>
    </location>
</feature>
<evidence type="ECO:0000256" key="8">
    <source>
        <dbReference type="SAM" id="Phobius"/>
    </source>
</evidence>
<dbReference type="GO" id="GO:0005351">
    <property type="term" value="F:carbohydrate:proton symporter activity"/>
    <property type="evidence" value="ECO:0007669"/>
    <property type="project" value="TreeGrafter"/>
</dbReference>
<feature type="transmembrane region" description="Helical" evidence="8">
    <location>
        <begin position="118"/>
        <end position="139"/>
    </location>
</feature>
<dbReference type="InterPro" id="IPR020846">
    <property type="entry name" value="MFS_dom"/>
</dbReference>
<feature type="transmembrane region" description="Helical" evidence="8">
    <location>
        <begin position="339"/>
        <end position="358"/>
    </location>
</feature>
<evidence type="ECO:0000256" key="6">
    <source>
        <dbReference type="ARBA" id="ARBA00023136"/>
    </source>
</evidence>
<accession>W3WYQ8</accession>
<dbReference type="OMA" id="YERDPMS"/>
<feature type="transmembrane region" description="Helical" evidence="8">
    <location>
        <begin position="437"/>
        <end position="459"/>
    </location>
</feature>
<dbReference type="KEGG" id="pfy:PFICI_08866"/>
<evidence type="ECO:0000256" key="1">
    <source>
        <dbReference type="ARBA" id="ARBA00004141"/>
    </source>
</evidence>
<dbReference type="FunFam" id="1.20.1250.20:FF:000134">
    <property type="entry name" value="MFS sugar transporter protein"/>
    <property type="match status" value="1"/>
</dbReference>
<evidence type="ECO:0000256" key="7">
    <source>
        <dbReference type="RuleBase" id="RU003346"/>
    </source>
</evidence>
<keyword evidence="11" id="KW-1185">Reference proteome</keyword>
<dbReference type="InterPro" id="IPR003663">
    <property type="entry name" value="Sugar/inositol_transpt"/>
</dbReference>
<dbReference type="eggNOG" id="KOG0254">
    <property type="taxonomic scope" value="Eukaryota"/>
</dbReference>
<name>W3WYQ8_PESFW</name>
<dbReference type="PROSITE" id="PS50850">
    <property type="entry name" value="MFS"/>
    <property type="match status" value="1"/>
</dbReference>
<keyword evidence="3 7" id="KW-0813">Transport</keyword>
<evidence type="ECO:0000259" key="9">
    <source>
        <dbReference type="PROSITE" id="PS50850"/>
    </source>
</evidence>
<feature type="transmembrane region" description="Helical" evidence="8">
    <location>
        <begin position="180"/>
        <end position="200"/>
    </location>
</feature>
<proteinExistence type="inferred from homology"/>
<feature type="transmembrane region" description="Helical" evidence="8">
    <location>
        <begin position="273"/>
        <end position="295"/>
    </location>
</feature>
<comment type="subcellular location">
    <subcellularLocation>
        <location evidence="1">Membrane</location>
        <topology evidence="1">Multi-pass membrane protein</topology>
    </subcellularLocation>
</comment>
<feature type="transmembrane region" description="Helical" evidence="8">
    <location>
        <begin position="58"/>
        <end position="82"/>
    </location>
</feature>
<keyword evidence="5 8" id="KW-1133">Transmembrane helix</keyword>
<protein>
    <recommendedName>
        <fullName evidence="9">Major facilitator superfamily (MFS) profile domain-containing protein</fullName>
    </recommendedName>
</protein>
<gene>
    <name evidence="10" type="ORF">PFICI_08866</name>
</gene>
<evidence type="ECO:0000256" key="4">
    <source>
        <dbReference type="ARBA" id="ARBA00022692"/>
    </source>
</evidence>
<organism evidence="10 11">
    <name type="scientific">Pestalotiopsis fici (strain W106-1 / CGMCC3.15140)</name>
    <dbReference type="NCBI Taxonomy" id="1229662"/>
    <lineage>
        <taxon>Eukaryota</taxon>
        <taxon>Fungi</taxon>
        <taxon>Dikarya</taxon>
        <taxon>Ascomycota</taxon>
        <taxon>Pezizomycotina</taxon>
        <taxon>Sordariomycetes</taxon>
        <taxon>Xylariomycetidae</taxon>
        <taxon>Amphisphaeriales</taxon>
        <taxon>Sporocadaceae</taxon>
        <taxon>Pestalotiopsis</taxon>
    </lineage>
</organism>
<feature type="transmembrane region" description="Helical" evidence="8">
    <location>
        <begin position="409"/>
        <end position="431"/>
    </location>
</feature>
<dbReference type="Pfam" id="PF00083">
    <property type="entry name" value="Sugar_tr"/>
    <property type="match status" value="1"/>
</dbReference>
<dbReference type="AlphaFoldDB" id="W3WYQ8"/>
<keyword evidence="6 8" id="KW-0472">Membrane</keyword>
<dbReference type="PANTHER" id="PTHR48022:SF31">
    <property type="entry name" value="HEXOSE TRANSPORTER"/>
    <property type="match status" value="1"/>
</dbReference>